<protein>
    <submittedName>
        <fullName evidence="2">Glycosyltransferase family 2 protein</fullName>
    </submittedName>
</protein>
<evidence type="ECO:0000259" key="1">
    <source>
        <dbReference type="Pfam" id="PF00535"/>
    </source>
</evidence>
<reference evidence="2" key="2">
    <citation type="journal article" date="2021" name="PeerJ">
        <title>Extensive microbial diversity within the chicken gut microbiome revealed by metagenomics and culture.</title>
        <authorList>
            <person name="Gilroy R."/>
            <person name="Ravi A."/>
            <person name="Getino M."/>
            <person name="Pursley I."/>
            <person name="Horton D.L."/>
            <person name="Alikhan N.F."/>
            <person name="Baker D."/>
            <person name="Gharbi K."/>
            <person name="Hall N."/>
            <person name="Watson M."/>
            <person name="Adriaenssens E.M."/>
            <person name="Foster-Nyarko E."/>
            <person name="Jarju S."/>
            <person name="Secka A."/>
            <person name="Antonio M."/>
            <person name="Oren A."/>
            <person name="Chaudhuri R.R."/>
            <person name="La Ragione R."/>
            <person name="Hildebrand F."/>
            <person name="Pallen M.J."/>
        </authorList>
    </citation>
    <scope>NUCLEOTIDE SEQUENCE</scope>
    <source>
        <strain evidence="2">CHK187-14744</strain>
    </source>
</reference>
<evidence type="ECO:0000313" key="3">
    <source>
        <dbReference type="Proteomes" id="UP000824164"/>
    </source>
</evidence>
<evidence type="ECO:0000313" key="2">
    <source>
        <dbReference type="EMBL" id="HIU02774.1"/>
    </source>
</evidence>
<accession>A0A9D1HGF8</accession>
<dbReference type="GO" id="GO:0016758">
    <property type="term" value="F:hexosyltransferase activity"/>
    <property type="evidence" value="ECO:0007669"/>
    <property type="project" value="UniProtKB-ARBA"/>
</dbReference>
<dbReference type="Pfam" id="PF00535">
    <property type="entry name" value="Glycos_transf_2"/>
    <property type="match status" value="1"/>
</dbReference>
<dbReference type="SUPFAM" id="SSF53448">
    <property type="entry name" value="Nucleotide-diphospho-sugar transferases"/>
    <property type="match status" value="1"/>
</dbReference>
<gene>
    <name evidence="2" type="ORF">IAB63_05925</name>
</gene>
<dbReference type="CDD" id="cd04196">
    <property type="entry name" value="GT_2_like_d"/>
    <property type="match status" value="1"/>
</dbReference>
<sequence>MTVDILMATFNGEKYLNEQLTSLEHQTWSQWRLTVCDDGSSDRTVEILEEFQRRMGKEKVRIIRNDPPTGSAKNNFIQMLKECGGQYIMCCDQDDLWHTDKIKKTLGCMCRMEEKYGRQTPLMVHTDLRVVNEALHELHPGFHKYVDLFHDGRLSHELIQNQVTGCTVMINGALRSYLDRIDDFDSILMHDHWLAITAIVFGKIGYLNVATIDYRQHGDNSVGAANARSFSYLWKRFCRGKSDFRQDMKKSTEQCAYFCRIYASCIENKKMLQLLDEYASLYAKTKMARMTAFFRYGFWKKGWIRKIMQVIWG</sequence>
<feature type="domain" description="Glycosyltransferase 2-like" evidence="1">
    <location>
        <begin position="5"/>
        <end position="109"/>
    </location>
</feature>
<dbReference type="Gene3D" id="3.90.550.10">
    <property type="entry name" value="Spore Coat Polysaccharide Biosynthesis Protein SpsA, Chain A"/>
    <property type="match status" value="1"/>
</dbReference>
<name>A0A9D1HGF8_9FIRM</name>
<reference evidence="2" key="1">
    <citation type="submission" date="2020-10" db="EMBL/GenBank/DDBJ databases">
        <authorList>
            <person name="Gilroy R."/>
        </authorList>
    </citation>
    <scope>NUCLEOTIDE SEQUENCE</scope>
    <source>
        <strain evidence="2">CHK187-14744</strain>
    </source>
</reference>
<dbReference type="EMBL" id="DVLT01000038">
    <property type="protein sequence ID" value="HIU02774.1"/>
    <property type="molecule type" value="Genomic_DNA"/>
</dbReference>
<dbReference type="Proteomes" id="UP000824164">
    <property type="component" value="Unassembled WGS sequence"/>
</dbReference>
<dbReference type="InterPro" id="IPR001173">
    <property type="entry name" value="Glyco_trans_2-like"/>
</dbReference>
<dbReference type="InterPro" id="IPR029044">
    <property type="entry name" value="Nucleotide-diphossugar_trans"/>
</dbReference>
<proteinExistence type="predicted"/>
<dbReference type="PANTHER" id="PTHR22916">
    <property type="entry name" value="GLYCOSYLTRANSFERASE"/>
    <property type="match status" value="1"/>
</dbReference>
<organism evidence="2 3">
    <name type="scientific">Candidatus Onthocola gallistercoris</name>
    <dbReference type="NCBI Taxonomy" id="2840876"/>
    <lineage>
        <taxon>Bacteria</taxon>
        <taxon>Bacillati</taxon>
        <taxon>Bacillota</taxon>
        <taxon>Bacilli</taxon>
        <taxon>Candidatus Onthocola</taxon>
    </lineage>
</organism>
<dbReference type="PANTHER" id="PTHR22916:SF3">
    <property type="entry name" value="UDP-GLCNAC:BETAGAL BETA-1,3-N-ACETYLGLUCOSAMINYLTRANSFERASE-LIKE PROTEIN 1"/>
    <property type="match status" value="1"/>
</dbReference>
<dbReference type="AlphaFoldDB" id="A0A9D1HGF8"/>
<comment type="caution">
    <text evidence="2">The sequence shown here is derived from an EMBL/GenBank/DDBJ whole genome shotgun (WGS) entry which is preliminary data.</text>
</comment>